<dbReference type="Gene3D" id="3.30.70.1020">
    <property type="entry name" value="Trehalose-6-phosphate phosphatase related protein, domain 2"/>
    <property type="match status" value="1"/>
</dbReference>
<proteinExistence type="evidence at transcript level"/>
<dbReference type="AlphaFoldDB" id="A0A3Q8SF16"/>
<feature type="region of interest" description="Disordered" evidence="3">
    <location>
        <begin position="226"/>
        <end position="248"/>
    </location>
</feature>
<sequence length="818" mass="91133">MTRRIIVSGTLPIHCKSGTTGTFAPAHSSVAASILHGAEEKDRKNTVFMGVPVPIYMNKFSEVQDSGFVFHPVHAPIHPRSLVFSKHISKTCHATLGLSAIYPDDLDEPYKEYVRFNQIFCREVQKVYEPGDTVVVMGKHLLLLPALLRAEVPGVEIVMLFLAPFPSHEIFSCVPHNESVLVSMLSSDRLELCAEEYVRNFIDAAFFLLNAQHKIISEEALSRLRKERSKKQDTEKEKQPGSKTESKKRQAFAMALLPADDGIGLDPLAGGVSQYGRKRMIGNEPDLSFLDPSPPDVVARAEVLEEYLQETMLESEALTKKKGKKQLHVLYAKNLRCLVCCATPSTPREFIEGIKETEEYKETFSRMQKQKDARKIVLLIESTRELAAPILNMQAVSFYLESKKTEVDFVRCIVYGESSGTSGSELSGLAEQIAMRHPERLYTVMFPNAYTYYALLSLADACLACAPSDALSLVLNEYVECNPFGIPIVPFSSGIEFPDVVYTLNCPYFIAERMYQALETPKTERRNREVICSTREWLNDLKSIPQPQKKLALPETGDSSARLEQSSAQSENAAGNCTVLNKETSDKLKQAYNAAASRMVILDYDGTLTEIVPNPADAKPTPEILELLRKLSDSPKTKVLIVTGRGKELAEEWFGSLNVEIYAEHGAYHRENGKWSAVPCDVSWIPDAVKVITEYVGYTPGSHLEVKNTCVVFHCGEHGKWCASALQKIIGGRARVVSGRNIIEVRPLNVDKGVSVLREYSEDAFTICAGDDLTDEDMFMVLQEYDNVHSICVGDRATFASLRISSPSELRTLLSELE</sequence>
<dbReference type="NCBIfam" id="TIGR01484">
    <property type="entry name" value="HAD-SF-IIB"/>
    <property type="match status" value="1"/>
</dbReference>
<comment type="similarity">
    <text evidence="2">In the C-terminal section; belongs to the trehalose phosphatase family.</text>
</comment>
<dbReference type="SUPFAM" id="SSF56784">
    <property type="entry name" value="HAD-like"/>
    <property type="match status" value="1"/>
</dbReference>
<dbReference type="InterPro" id="IPR036412">
    <property type="entry name" value="HAD-like_sf"/>
</dbReference>
<dbReference type="GO" id="GO:0003825">
    <property type="term" value="F:alpha,alpha-trehalose-phosphate synthase (UDP-forming) activity"/>
    <property type="evidence" value="ECO:0007669"/>
    <property type="project" value="TreeGrafter"/>
</dbReference>
<dbReference type="NCBIfam" id="TIGR00685">
    <property type="entry name" value="T6PP"/>
    <property type="match status" value="1"/>
</dbReference>
<protein>
    <submittedName>
        <fullName evidence="4">Trehalose-6-phosphate synthase 1</fullName>
    </submittedName>
</protein>
<dbReference type="GO" id="GO:0005992">
    <property type="term" value="P:trehalose biosynthetic process"/>
    <property type="evidence" value="ECO:0007669"/>
    <property type="project" value="InterPro"/>
</dbReference>
<evidence type="ECO:0000256" key="1">
    <source>
        <dbReference type="ARBA" id="ARBA00005409"/>
    </source>
</evidence>
<dbReference type="InterPro" id="IPR001830">
    <property type="entry name" value="Glyco_trans_20"/>
</dbReference>
<organism evidence="4">
    <name type="scientific">Aleuroglyphus ovatus</name>
    <name type="common">Brown-legged grain mite</name>
    <name type="synonym">Tyroglyphus ovatus</name>
    <dbReference type="NCBI Taxonomy" id="212130"/>
    <lineage>
        <taxon>Eukaryota</taxon>
        <taxon>Metazoa</taxon>
        <taxon>Ecdysozoa</taxon>
        <taxon>Arthropoda</taxon>
        <taxon>Chelicerata</taxon>
        <taxon>Arachnida</taxon>
        <taxon>Acari</taxon>
        <taxon>Acariformes</taxon>
        <taxon>Sarcoptiformes</taxon>
        <taxon>Astigmata</taxon>
        <taxon>Acaroidea</taxon>
        <taxon>Acaridae</taxon>
        <taxon>Tyrophaginae</taxon>
        <taxon>Aleuroglyphus</taxon>
    </lineage>
</organism>
<accession>A0A3Q8SF16</accession>
<dbReference type="InterPro" id="IPR003337">
    <property type="entry name" value="Trehalose_PPase"/>
</dbReference>
<reference evidence="4" key="1">
    <citation type="submission" date="2018-03" db="EMBL/GenBank/DDBJ databases">
        <authorList>
            <person name="Zou Z."/>
        </authorList>
    </citation>
    <scope>NUCLEOTIDE SEQUENCE</scope>
    <source>
        <tissue evidence="4">Whole body</tissue>
    </source>
</reference>
<comment type="similarity">
    <text evidence="1">In the N-terminal section; belongs to the glycosyltransferase 20 family.</text>
</comment>
<dbReference type="GO" id="GO:0004805">
    <property type="term" value="F:trehalose-phosphatase activity"/>
    <property type="evidence" value="ECO:0007669"/>
    <property type="project" value="TreeGrafter"/>
</dbReference>
<evidence type="ECO:0000256" key="3">
    <source>
        <dbReference type="SAM" id="MobiDB-lite"/>
    </source>
</evidence>
<evidence type="ECO:0000256" key="2">
    <source>
        <dbReference type="ARBA" id="ARBA00006330"/>
    </source>
</evidence>
<feature type="region of interest" description="Disordered" evidence="3">
    <location>
        <begin position="548"/>
        <end position="575"/>
    </location>
</feature>
<dbReference type="Gene3D" id="3.40.50.1000">
    <property type="entry name" value="HAD superfamily/HAD-like"/>
    <property type="match status" value="1"/>
</dbReference>
<dbReference type="InterPro" id="IPR023214">
    <property type="entry name" value="HAD_sf"/>
</dbReference>
<dbReference type="InterPro" id="IPR006379">
    <property type="entry name" value="HAD-SF_hydro_IIB"/>
</dbReference>
<dbReference type="EMBL" id="MH021956">
    <property type="protein sequence ID" value="AZK65147.1"/>
    <property type="molecule type" value="mRNA"/>
</dbReference>
<dbReference type="Pfam" id="PF02358">
    <property type="entry name" value="Trehalose_PPase"/>
    <property type="match status" value="1"/>
</dbReference>
<dbReference type="PANTHER" id="PTHR10788">
    <property type="entry name" value="TREHALOSE-6-PHOSPHATE SYNTHASE"/>
    <property type="match status" value="1"/>
</dbReference>
<dbReference type="SUPFAM" id="SSF53756">
    <property type="entry name" value="UDP-Glycosyltransferase/glycogen phosphorylase"/>
    <property type="match status" value="2"/>
</dbReference>
<dbReference type="GO" id="GO:0005829">
    <property type="term" value="C:cytosol"/>
    <property type="evidence" value="ECO:0007669"/>
    <property type="project" value="TreeGrafter"/>
</dbReference>
<dbReference type="PANTHER" id="PTHR10788:SF106">
    <property type="entry name" value="BCDNA.GH08860"/>
    <property type="match status" value="1"/>
</dbReference>
<evidence type="ECO:0000313" key="4">
    <source>
        <dbReference type="EMBL" id="AZK65147.1"/>
    </source>
</evidence>
<feature type="compositionally biased region" description="Polar residues" evidence="3">
    <location>
        <begin position="557"/>
        <end position="575"/>
    </location>
</feature>
<dbReference type="SMR" id="A0A3Q8SF16"/>
<dbReference type="CDD" id="cd01627">
    <property type="entry name" value="HAD_TPP"/>
    <property type="match status" value="1"/>
</dbReference>
<dbReference type="Gene3D" id="3.40.50.2000">
    <property type="entry name" value="Glycogen Phosphorylase B"/>
    <property type="match status" value="2"/>
</dbReference>
<dbReference type="Pfam" id="PF00982">
    <property type="entry name" value="Glyco_transf_20"/>
    <property type="match status" value="1"/>
</dbReference>
<name>A0A3Q8SF16_ALEOV</name>